<feature type="region of interest" description="Disordered" evidence="1">
    <location>
        <begin position="63"/>
        <end position="83"/>
    </location>
</feature>
<dbReference type="HOGENOM" id="CLU_2164435_0_0_1"/>
<name>A0A0D0E9H2_9AGAM</name>
<feature type="compositionally biased region" description="Acidic residues" evidence="1">
    <location>
        <begin position="67"/>
        <end position="83"/>
    </location>
</feature>
<evidence type="ECO:0000256" key="1">
    <source>
        <dbReference type="SAM" id="MobiDB-lite"/>
    </source>
</evidence>
<dbReference type="AlphaFoldDB" id="A0A0D0E9H2"/>
<dbReference type="EMBL" id="KN825020">
    <property type="protein sequence ID" value="KIK95795.1"/>
    <property type="molecule type" value="Genomic_DNA"/>
</dbReference>
<protein>
    <submittedName>
        <fullName evidence="2">Uncharacterized protein</fullName>
    </submittedName>
</protein>
<reference evidence="2 3" key="1">
    <citation type="submission" date="2014-04" db="EMBL/GenBank/DDBJ databases">
        <authorList>
            <consortium name="DOE Joint Genome Institute"/>
            <person name="Kuo A."/>
            <person name="Kohler A."/>
            <person name="Jargeat P."/>
            <person name="Nagy L.G."/>
            <person name="Floudas D."/>
            <person name="Copeland A."/>
            <person name="Barry K.W."/>
            <person name="Cichocki N."/>
            <person name="Veneault-Fourrey C."/>
            <person name="LaButti K."/>
            <person name="Lindquist E.A."/>
            <person name="Lipzen A."/>
            <person name="Lundell T."/>
            <person name="Morin E."/>
            <person name="Murat C."/>
            <person name="Sun H."/>
            <person name="Tunlid A."/>
            <person name="Henrissat B."/>
            <person name="Grigoriev I.V."/>
            <person name="Hibbett D.S."/>
            <person name="Martin F."/>
            <person name="Nordberg H.P."/>
            <person name="Cantor M.N."/>
            <person name="Hua S.X."/>
        </authorList>
    </citation>
    <scope>NUCLEOTIDE SEQUENCE [LARGE SCALE GENOMIC DNA]</scope>
    <source>
        <strain evidence="2 3">Ve08.2h10</strain>
    </source>
</reference>
<reference evidence="3" key="2">
    <citation type="submission" date="2015-01" db="EMBL/GenBank/DDBJ databases">
        <title>Evolutionary Origins and Diversification of the Mycorrhizal Mutualists.</title>
        <authorList>
            <consortium name="DOE Joint Genome Institute"/>
            <consortium name="Mycorrhizal Genomics Consortium"/>
            <person name="Kohler A."/>
            <person name="Kuo A."/>
            <person name="Nagy L.G."/>
            <person name="Floudas D."/>
            <person name="Copeland A."/>
            <person name="Barry K.W."/>
            <person name="Cichocki N."/>
            <person name="Veneault-Fourrey C."/>
            <person name="LaButti K."/>
            <person name="Lindquist E.A."/>
            <person name="Lipzen A."/>
            <person name="Lundell T."/>
            <person name="Morin E."/>
            <person name="Murat C."/>
            <person name="Riley R."/>
            <person name="Ohm R."/>
            <person name="Sun H."/>
            <person name="Tunlid A."/>
            <person name="Henrissat B."/>
            <person name="Grigoriev I.V."/>
            <person name="Hibbett D.S."/>
            <person name="Martin F."/>
        </authorList>
    </citation>
    <scope>NUCLEOTIDE SEQUENCE [LARGE SCALE GENOMIC DNA]</scope>
    <source>
        <strain evidence="3">Ve08.2h10</strain>
    </source>
</reference>
<feature type="non-terminal residue" evidence="2">
    <location>
        <position position="1"/>
    </location>
</feature>
<sequence length="111" mass="12525">GMRADIKPKVCVSCENAHITCLEPGVHGLLKGSRKWETIDLMFPWGGKDQMRKRQKSFDYMEKWSEDDIGEGDENQPDEAEEENVDALGALTEAIASFSTLFDEHCKMTEA</sequence>
<organism evidence="2 3">
    <name type="scientific">Paxillus rubicundulus Ve08.2h10</name>
    <dbReference type="NCBI Taxonomy" id="930991"/>
    <lineage>
        <taxon>Eukaryota</taxon>
        <taxon>Fungi</taxon>
        <taxon>Dikarya</taxon>
        <taxon>Basidiomycota</taxon>
        <taxon>Agaricomycotina</taxon>
        <taxon>Agaricomycetes</taxon>
        <taxon>Agaricomycetidae</taxon>
        <taxon>Boletales</taxon>
        <taxon>Paxilineae</taxon>
        <taxon>Paxillaceae</taxon>
        <taxon>Paxillus</taxon>
    </lineage>
</organism>
<evidence type="ECO:0000313" key="3">
    <source>
        <dbReference type="Proteomes" id="UP000054538"/>
    </source>
</evidence>
<dbReference type="Proteomes" id="UP000054538">
    <property type="component" value="Unassembled WGS sequence"/>
</dbReference>
<proteinExistence type="predicted"/>
<gene>
    <name evidence="2" type="ORF">PAXRUDRAFT_139919</name>
</gene>
<accession>A0A0D0E9H2</accession>
<keyword evidence="3" id="KW-1185">Reference proteome</keyword>
<dbReference type="InParanoid" id="A0A0D0E9H2"/>
<evidence type="ECO:0000313" key="2">
    <source>
        <dbReference type="EMBL" id="KIK95795.1"/>
    </source>
</evidence>